<reference evidence="8" key="2">
    <citation type="submission" date="2024-06" db="EMBL/GenBank/DDBJ databases">
        <title>Micromonospora mangrovi CCTCC AA 2012012 genome sequences.</title>
        <authorList>
            <person name="Gao J."/>
        </authorList>
    </citation>
    <scope>NUCLEOTIDE SEQUENCE</scope>
    <source>
        <strain evidence="8">CCTCC AA 2012012</strain>
    </source>
</reference>
<dbReference type="InterPro" id="IPR027474">
    <property type="entry name" value="L-asparaginase_N"/>
</dbReference>
<dbReference type="EMBL" id="CP157762">
    <property type="protein sequence ID" value="XBP91132.1"/>
    <property type="molecule type" value="Genomic_DNA"/>
</dbReference>
<dbReference type="Gene3D" id="3.40.50.40">
    <property type="match status" value="1"/>
</dbReference>
<proteinExistence type="inferred from homology"/>
<keyword evidence="2" id="KW-0378">Hydrolase</keyword>
<reference evidence="7" key="1">
    <citation type="submission" date="2024-01" db="EMBL/GenBank/DDBJ databases">
        <title>The genome sequence of Micromonospora mangrovi CCTCC AA 2012012.</title>
        <authorList>
            <person name="Gao J."/>
        </authorList>
    </citation>
    <scope>NUCLEOTIDE SEQUENCE</scope>
    <source>
        <strain evidence="7">CCTCC AA 2012012</strain>
    </source>
</reference>
<dbReference type="SMART" id="SM00870">
    <property type="entry name" value="Asparaginase"/>
    <property type="match status" value="1"/>
</dbReference>
<dbReference type="InterPro" id="IPR036152">
    <property type="entry name" value="Asp/glu_Ase-like_sf"/>
</dbReference>
<feature type="active site" description="O-isoaspartyl threonine intermediate" evidence="3">
    <location>
        <position position="11"/>
    </location>
</feature>
<dbReference type="Pfam" id="PF00710">
    <property type="entry name" value="Asparaginase"/>
    <property type="match status" value="1"/>
</dbReference>
<name>A0AAU8H5K0_9ACTN</name>
<dbReference type="PRINTS" id="PR00139">
    <property type="entry name" value="ASNGLNASE"/>
</dbReference>
<evidence type="ECO:0000313" key="7">
    <source>
        <dbReference type="EMBL" id="XBP91132.1"/>
    </source>
</evidence>
<dbReference type="CDD" id="cd08964">
    <property type="entry name" value="L-asparaginase_II"/>
    <property type="match status" value="1"/>
</dbReference>
<sequence>MTVVLFTLGGTIAMAGAGSTGVVARLTGADLAAAVPGLAEIPLDVRDVAAVPSAALTYQQVLDLVEAAGAAVADGATGVVVTQGTDTLEETAYLADLVWPHPAPLVLTGAMRNPTLAGPDGPANLLAAVRVAAAPTARDLGVLVAFNDEIHAARFVRKTHSTSTATFASPNAGPLGHVIEGQVRLLTRPPRHEPLPPVAADRLAATRVALHTVTLDDDVTLVEAVAHGRDGLVVAGFGVGHVPPDLAPALGALAARMPVVLTSRTGAGSVLRHTYGAIGSETDLRRRGLVDGGLLDPYKAKLLLRLLLATGADRAAVPDAFARHG</sequence>
<organism evidence="8">
    <name type="scientific">Micromonospora sp. CCTCC AA 2012012</name>
    <dbReference type="NCBI Taxonomy" id="3111921"/>
    <lineage>
        <taxon>Bacteria</taxon>
        <taxon>Bacillati</taxon>
        <taxon>Actinomycetota</taxon>
        <taxon>Actinomycetes</taxon>
        <taxon>Micromonosporales</taxon>
        <taxon>Micromonosporaceae</taxon>
        <taxon>Micromonospora</taxon>
    </lineage>
</organism>
<dbReference type="InterPro" id="IPR006034">
    <property type="entry name" value="Asparaginase/glutaminase-like"/>
</dbReference>
<dbReference type="Pfam" id="PF17763">
    <property type="entry name" value="Asparaginase_C"/>
    <property type="match status" value="1"/>
</dbReference>
<protein>
    <submittedName>
        <fullName evidence="8">Asparaginase</fullName>
    </submittedName>
</protein>
<dbReference type="InterPro" id="IPR004550">
    <property type="entry name" value="AsnASE_II"/>
</dbReference>
<evidence type="ECO:0000256" key="2">
    <source>
        <dbReference type="ARBA" id="ARBA00022801"/>
    </source>
</evidence>
<dbReference type="InterPro" id="IPR027473">
    <property type="entry name" value="L-asparaginase_C"/>
</dbReference>
<accession>A0AAU8H5K0</accession>
<evidence type="ECO:0000256" key="4">
    <source>
        <dbReference type="PIRSR" id="PIRSR001220-2"/>
    </source>
</evidence>
<dbReference type="InterPro" id="IPR037152">
    <property type="entry name" value="L-asparaginase_N_sf"/>
</dbReference>
<dbReference type="GO" id="GO:0006528">
    <property type="term" value="P:asparagine metabolic process"/>
    <property type="evidence" value="ECO:0007669"/>
    <property type="project" value="InterPro"/>
</dbReference>
<evidence type="ECO:0000256" key="1">
    <source>
        <dbReference type="ARBA" id="ARBA00010518"/>
    </source>
</evidence>
<dbReference type="EMBL" id="CP159342">
    <property type="protein sequence ID" value="XCH71830.1"/>
    <property type="molecule type" value="Genomic_DNA"/>
</dbReference>
<dbReference type="PIRSF" id="PIRSF001220">
    <property type="entry name" value="L-ASNase_gatD"/>
    <property type="match status" value="1"/>
</dbReference>
<evidence type="ECO:0000256" key="3">
    <source>
        <dbReference type="PIRSR" id="PIRSR001220-1"/>
    </source>
</evidence>
<feature type="domain" description="Asparaginase/glutaminase C-terminal" evidence="6">
    <location>
        <begin position="207"/>
        <end position="321"/>
    </location>
</feature>
<feature type="domain" description="L-asparaginase N-terminal" evidence="5">
    <location>
        <begin position="3"/>
        <end position="189"/>
    </location>
</feature>
<dbReference type="FunFam" id="3.40.50.1170:FF:000001">
    <property type="entry name" value="L-asparaginase 2"/>
    <property type="match status" value="1"/>
</dbReference>
<dbReference type="SFLD" id="SFLDS00057">
    <property type="entry name" value="Glutaminase/Asparaginase"/>
    <property type="match status" value="1"/>
</dbReference>
<evidence type="ECO:0000259" key="6">
    <source>
        <dbReference type="Pfam" id="PF17763"/>
    </source>
</evidence>
<dbReference type="AlphaFoldDB" id="A0AAU8H5K0"/>
<dbReference type="InterPro" id="IPR040919">
    <property type="entry name" value="Asparaginase_C"/>
</dbReference>
<dbReference type="Gene3D" id="3.40.50.1170">
    <property type="entry name" value="L-asparaginase, N-terminal domain"/>
    <property type="match status" value="1"/>
</dbReference>
<dbReference type="PANTHER" id="PTHR11707">
    <property type="entry name" value="L-ASPARAGINASE"/>
    <property type="match status" value="1"/>
</dbReference>
<dbReference type="GO" id="GO:0004067">
    <property type="term" value="F:asparaginase activity"/>
    <property type="evidence" value="ECO:0007669"/>
    <property type="project" value="UniProtKB-UniRule"/>
</dbReference>
<evidence type="ECO:0000313" key="8">
    <source>
        <dbReference type="EMBL" id="XCH71830.1"/>
    </source>
</evidence>
<dbReference type="RefSeq" id="WP_350930681.1">
    <property type="nucleotide sequence ID" value="NZ_CP157762.1"/>
</dbReference>
<feature type="binding site" evidence="4">
    <location>
        <begin position="85"/>
        <end position="86"/>
    </location>
    <ligand>
        <name>substrate</name>
    </ligand>
</feature>
<dbReference type="PROSITE" id="PS51732">
    <property type="entry name" value="ASN_GLN_ASE_3"/>
    <property type="match status" value="1"/>
</dbReference>
<dbReference type="SUPFAM" id="SSF53774">
    <property type="entry name" value="Glutaminase/Asparaginase"/>
    <property type="match status" value="1"/>
</dbReference>
<feature type="binding site" evidence="4">
    <location>
        <position position="53"/>
    </location>
    <ligand>
        <name>substrate</name>
    </ligand>
</feature>
<gene>
    <name evidence="8" type="ORF">ABUL08_15820</name>
    <name evidence="7" type="ORF">VK199_15755</name>
</gene>
<dbReference type="PIRSF" id="PIRSF500176">
    <property type="entry name" value="L_ASNase"/>
    <property type="match status" value="1"/>
</dbReference>
<dbReference type="PANTHER" id="PTHR11707:SF28">
    <property type="entry name" value="60 KDA LYSOPHOSPHOLIPASE"/>
    <property type="match status" value="1"/>
</dbReference>
<comment type="similarity">
    <text evidence="1">Belongs to the asparaginase 1 family.</text>
</comment>
<evidence type="ECO:0000259" key="5">
    <source>
        <dbReference type="Pfam" id="PF00710"/>
    </source>
</evidence>